<dbReference type="AlphaFoldDB" id="A0A0F6VZQ1"/>
<dbReference type="KEGG" id="samy:DB32_000701"/>
<accession>A0A0F6VZQ1</accession>
<keyword evidence="2" id="KW-1133">Transmembrane helix</keyword>
<evidence type="ECO:0000313" key="4">
    <source>
        <dbReference type="Proteomes" id="UP000034883"/>
    </source>
</evidence>
<dbReference type="EMBL" id="CP011125">
    <property type="protein sequence ID" value="AKF03552.1"/>
    <property type="molecule type" value="Genomic_DNA"/>
</dbReference>
<sequence>MSADEEKLRARFADAEDEELQLIARSASQSSLARAIAREALIARGLDAPPELDPSAPRVTSTTRAPREPASGPSTAALARALIAAVIAVIALAIRCGSGG</sequence>
<feature type="transmembrane region" description="Helical" evidence="2">
    <location>
        <begin position="77"/>
        <end position="94"/>
    </location>
</feature>
<dbReference type="Proteomes" id="UP000034883">
    <property type="component" value="Chromosome"/>
</dbReference>
<keyword evidence="2" id="KW-0472">Membrane</keyword>
<dbReference type="RefSeq" id="WP_053230999.1">
    <property type="nucleotide sequence ID" value="NZ_CP011125.1"/>
</dbReference>
<name>A0A0F6VZQ1_9BACT</name>
<protein>
    <submittedName>
        <fullName evidence="3">Uncharacterized protein</fullName>
    </submittedName>
</protein>
<reference evidence="3 4" key="1">
    <citation type="submission" date="2015-03" db="EMBL/GenBank/DDBJ databases">
        <title>Genome assembly of Sandaracinus amylolyticus DSM 53668.</title>
        <authorList>
            <person name="Sharma G."/>
            <person name="Subramanian S."/>
        </authorList>
    </citation>
    <scope>NUCLEOTIDE SEQUENCE [LARGE SCALE GENOMIC DNA]</scope>
    <source>
        <strain evidence="3 4">DSM 53668</strain>
    </source>
</reference>
<gene>
    <name evidence="3" type="ORF">DB32_000701</name>
</gene>
<keyword evidence="2" id="KW-0812">Transmembrane</keyword>
<evidence type="ECO:0000313" key="3">
    <source>
        <dbReference type="EMBL" id="AKF03552.1"/>
    </source>
</evidence>
<evidence type="ECO:0000256" key="2">
    <source>
        <dbReference type="SAM" id="Phobius"/>
    </source>
</evidence>
<evidence type="ECO:0000256" key="1">
    <source>
        <dbReference type="SAM" id="MobiDB-lite"/>
    </source>
</evidence>
<keyword evidence="4" id="KW-1185">Reference proteome</keyword>
<organism evidence="3 4">
    <name type="scientific">Sandaracinus amylolyticus</name>
    <dbReference type="NCBI Taxonomy" id="927083"/>
    <lineage>
        <taxon>Bacteria</taxon>
        <taxon>Pseudomonadati</taxon>
        <taxon>Myxococcota</taxon>
        <taxon>Polyangia</taxon>
        <taxon>Polyangiales</taxon>
        <taxon>Sandaracinaceae</taxon>
        <taxon>Sandaracinus</taxon>
    </lineage>
</organism>
<proteinExistence type="predicted"/>
<dbReference type="STRING" id="927083.DB32_000701"/>
<feature type="region of interest" description="Disordered" evidence="1">
    <location>
        <begin position="47"/>
        <end position="73"/>
    </location>
</feature>